<dbReference type="EMBL" id="CYRY02043355">
    <property type="protein sequence ID" value="VCX37675.1"/>
    <property type="molecule type" value="Genomic_DNA"/>
</dbReference>
<name>A0A9X9M647_GULGU</name>
<feature type="region of interest" description="Disordered" evidence="1">
    <location>
        <begin position="1"/>
        <end position="30"/>
    </location>
</feature>
<reference evidence="2 3" key="1">
    <citation type="submission" date="2018-10" db="EMBL/GenBank/DDBJ databases">
        <authorList>
            <person name="Ekblom R."/>
            <person name="Jareborg N."/>
        </authorList>
    </citation>
    <scope>NUCLEOTIDE SEQUENCE [LARGE SCALE GENOMIC DNA]</scope>
    <source>
        <tissue evidence="2">Muscle</tissue>
    </source>
</reference>
<feature type="non-terminal residue" evidence="2">
    <location>
        <position position="84"/>
    </location>
</feature>
<evidence type="ECO:0000313" key="2">
    <source>
        <dbReference type="EMBL" id="VCX37675.1"/>
    </source>
</evidence>
<organism evidence="2 3">
    <name type="scientific">Gulo gulo</name>
    <name type="common">Wolverine</name>
    <name type="synonym">Gluton</name>
    <dbReference type="NCBI Taxonomy" id="48420"/>
    <lineage>
        <taxon>Eukaryota</taxon>
        <taxon>Metazoa</taxon>
        <taxon>Chordata</taxon>
        <taxon>Craniata</taxon>
        <taxon>Vertebrata</taxon>
        <taxon>Euteleostomi</taxon>
        <taxon>Mammalia</taxon>
        <taxon>Eutheria</taxon>
        <taxon>Laurasiatheria</taxon>
        <taxon>Carnivora</taxon>
        <taxon>Caniformia</taxon>
        <taxon>Musteloidea</taxon>
        <taxon>Mustelidae</taxon>
        <taxon>Guloninae</taxon>
        <taxon>Gulo</taxon>
    </lineage>
</organism>
<gene>
    <name evidence="2" type="ORF">BN2614_LOCUS1</name>
</gene>
<evidence type="ECO:0000256" key="1">
    <source>
        <dbReference type="SAM" id="MobiDB-lite"/>
    </source>
</evidence>
<accession>A0A9X9M647</accession>
<comment type="caution">
    <text evidence="2">The sequence shown here is derived from an EMBL/GenBank/DDBJ whole genome shotgun (WGS) entry which is preliminary data.</text>
</comment>
<keyword evidence="3" id="KW-1185">Reference proteome</keyword>
<sequence length="84" mass="8639">MGRPSGKAPASGEGGQPRLTYSGPRRGRPQGVCALTLSAETENGNAALNHTHMDAGSCRTARGSHSCPRGEEMMGRSAEKTGAN</sequence>
<dbReference type="Proteomes" id="UP000269945">
    <property type="component" value="Unassembled WGS sequence"/>
</dbReference>
<feature type="compositionally biased region" description="Basic and acidic residues" evidence="1">
    <location>
        <begin position="68"/>
        <end position="84"/>
    </location>
</feature>
<proteinExistence type="predicted"/>
<dbReference type="AlphaFoldDB" id="A0A9X9M647"/>
<evidence type="ECO:0000313" key="3">
    <source>
        <dbReference type="Proteomes" id="UP000269945"/>
    </source>
</evidence>
<feature type="region of interest" description="Disordered" evidence="1">
    <location>
        <begin position="44"/>
        <end position="84"/>
    </location>
</feature>
<protein>
    <submittedName>
        <fullName evidence="2">Uncharacterized protein</fullName>
    </submittedName>
</protein>